<dbReference type="PANTHER" id="PTHR22911">
    <property type="entry name" value="ACYL-MALONYL CONDENSING ENZYME-RELATED"/>
    <property type="match status" value="1"/>
</dbReference>
<feature type="transmembrane region" description="Helical" evidence="2">
    <location>
        <begin position="213"/>
        <end position="234"/>
    </location>
</feature>
<dbReference type="InterPro" id="IPR000620">
    <property type="entry name" value="EamA_dom"/>
</dbReference>
<dbReference type="EMBL" id="DVIT01000031">
    <property type="protein sequence ID" value="HIS47702.1"/>
    <property type="molecule type" value="Genomic_DNA"/>
</dbReference>
<evidence type="ECO:0000313" key="4">
    <source>
        <dbReference type="EMBL" id="HIS47702.1"/>
    </source>
</evidence>
<proteinExistence type="inferred from homology"/>
<evidence type="ECO:0000259" key="3">
    <source>
        <dbReference type="Pfam" id="PF00892"/>
    </source>
</evidence>
<dbReference type="Proteomes" id="UP000823927">
    <property type="component" value="Unassembled WGS sequence"/>
</dbReference>
<accession>A0A9D1F5V2</accession>
<evidence type="ECO:0000313" key="5">
    <source>
        <dbReference type="Proteomes" id="UP000823927"/>
    </source>
</evidence>
<feature type="domain" description="EamA" evidence="3">
    <location>
        <begin position="2"/>
        <end position="136"/>
    </location>
</feature>
<organism evidence="4 5">
    <name type="scientific">Candidatus Scybalocola faecigallinarum</name>
    <dbReference type="NCBI Taxonomy" id="2840941"/>
    <lineage>
        <taxon>Bacteria</taxon>
        <taxon>Bacillati</taxon>
        <taxon>Bacillota</taxon>
        <taxon>Clostridia</taxon>
        <taxon>Lachnospirales</taxon>
        <taxon>Lachnospiraceae</taxon>
        <taxon>Lachnospiraceae incertae sedis</taxon>
        <taxon>Candidatus Scybalocola (ex Gilroy et al. 2021)</taxon>
    </lineage>
</organism>
<comment type="similarity">
    <text evidence="1">Belongs to the EamA transporter family.</text>
</comment>
<name>A0A9D1F5V2_9FIRM</name>
<feature type="domain" description="EamA" evidence="3">
    <location>
        <begin position="150"/>
        <end position="284"/>
    </location>
</feature>
<feature type="transmembrane region" description="Helical" evidence="2">
    <location>
        <begin position="30"/>
        <end position="52"/>
    </location>
</feature>
<protein>
    <submittedName>
        <fullName evidence="4">EamA family transporter</fullName>
    </submittedName>
</protein>
<feature type="transmembrane region" description="Helical" evidence="2">
    <location>
        <begin position="64"/>
        <end position="86"/>
    </location>
</feature>
<dbReference type="SUPFAM" id="SSF103481">
    <property type="entry name" value="Multidrug resistance efflux transporter EmrE"/>
    <property type="match status" value="2"/>
</dbReference>
<feature type="transmembrane region" description="Helical" evidence="2">
    <location>
        <begin position="148"/>
        <end position="168"/>
    </location>
</feature>
<evidence type="ECO:0000256" key="1">
    <source>
        <dbReference type="ARBA" id="ARBA00007362"/>
    </source>
</evidence>
<dbReference type="AlphaFoldDB" id="A0A9D1F5V2"/>
<dbReference type="PANTHER" id="PTHR22911:SF137">
    <property type="entry name" value="SOLUTE CARRIER FAMILY 35 MEMBER G2-RELATED"/>
    <property type="match status" value="1"/>
</dbReference>
<reference evidence="4" key="1">
    <citation type="submission" date="2020-10" db="EMBL/GenBank/DDBJ databases">
        <authorList>
            <person name="Gilroy R."/>
        </authorList>
    </citation>
    <scope>NUCLEOTIDE SEQUENCE</scope>
    <source>
        <strain evidence="4">CHK178-757</strain>
    </source>
</reference>
<gene>
    <name evidence="4" type="ORF">IAB46_09155</name>
</gene>
<keyword evidence="2" id="KW-0472">Membrane</keyword>
<reference evidence="4" key="2">
    <citation type="journal article" date="2021" name="PeerJ">
        <title>Extensive microbial diversity within the chicken gut microbiome revealed by metagenomics and culture.</title>
        <authorList>
            <person name="Gilroy R."/>
            <person name="Ravi A."/>
            <person name="Getino M."/>
            <person name="Pursley I."/>
            <person name="Horton D.L."/>
            <person name="Alikhan N.F."/>
            <person name="Baker D."/>
            <person name="Gharbi K."/>
            <person name="Hall N."/>
            <person name="Watson M."/>
            <person name="Adriaenssens E.M."/>
            <person name="Foster-Nyarko E."/>
            <person name="Jarju S."/>
            <person name="Secka A."/>
            <person name="Antonio M."/>
            <person name="Oren A."/>
            <person name="Chaudhuri R.R."/>
            <person name="La Ragione R."/>
            <person name="Hildebrand F."/>
            <person name="Pallen M.J."/>
        </authorList>
    </citation>
    <scope>NUCLEOTIDE SEQUENCE</scope>
    <source>
        <strain evidence="4">CHK178-757</strain>
    </source>
</reference>
<dbReference type="InterPro" id="IPR037185">
    <property type="entry name" value="EmrE-like"/>
</dbReference>
<dbReference type="Gene3D" id="1.10.3730.20">
    <property type="match status" value="2"/>
</dbReference>
<keyword evidence="2" id="KW-0812">Transmembrane</keyword>
<keyword evidence="2" id="KW-1133">Transmembrane helix</keyword>
<feature type="transmembrane region" description="Helical" evidence="2">
    <location>
        <begin position="180"/>
        <end position="201"/>
    </location>
</feature>
<feature type="transmembrane region" description="Helical" evidence="2">
    <location>
        <begin position="106"/>
        <end position="136"/>
    </location>
</feature>
<dbReference type="GO" id="GO:0016020">
    <property type="term" value="C:membrane"/>
    <property type="evidence" value="ECO:0007669"/>
    <property type="project" value="InterPro"/>
</dbReference>
<comment type="caution">
    <text evidence="4">The sequence shown here is derived from an EMBL/GenBank/DDBJ whole genome shotgun (WGS) entry which is preliminary data.</text>
</comment>
<dbReference type="Pfam" id="PF00892">
    <property type="entry name" value="EamA"/>
    <property type="match status" value="2"/>
</dbReference>
<sequence length="287" mass="30266">MWLLYAAGSAFFAGLTSILAKCGIRKTDSTVATAVRTIVILIFSWLIVGIVGSGSQITSISSRTLVFLILSGAATGASWLCYFKALQLGDINKVVPIDKSSTVLTILLALILLQEGVSLPKAIAVAAIAAGILLMIEKKDVEKKSNGHASWMLYAIGSAFFASLTAILGKIGISDVESNLGTAIRTIVVLVMAWVMVFAAKKNGEVLRIDRKELIFICLSGVATGASWLCYYRALQEGPASVVAPIDKLSVIVTVIFSYFVFGEKLSKKALAGLGLLTAGTVAMAVL</sequence>
<feature type="transmembrane region" description="Helical" evidence="2">
    <location>
        <begin position="240"/>
        <end position="262"/>
    </location>
</feature>
<evidence type="ECO:0000256" key="2">
    <source>
        <dbReference type="SAM" id="Phobius"/>
    </source>
</evidence>